<dbReference type="EMBL" id="HG793133">
    <property type="protein sequence ID" value="CDK31013.1"/>
    <property type="molecule type" value="Genomic_DNA"/>
</dbReference>
<name>V6DJF8_9BACT</name>
<gene>
    <name evidence="1" type="ORF">BABL1_gene_724</name>
</gene>
<protein>
    <submittedName>
        <fullName evidence="1">Uncharacterized protein</fullName>
    </submittedName>
</protein>
<evidence type="ECO:0000313" key="1">
    <source>
        <dbReference type="EMBL" id="CDK31013.1"/>
    </source>
</evidence>
<dbReference type="AlphaFoldDB" id="V6DJF8"/>
<keyword evidence="2" id="KW-1185">Reference proteome</keyword>
<dbReference type="Proteomes" id="UP000018769">
    <property type="component" value="Chromosome I"/>
</dbReference>
<organism evidence="1 2">
    <name type="scientific">Candidatus Babela massiliensis</name>
    <dbReference type="NCBI Taxonomy" id="673862"/>
    <lineage>
        <taxon>Bacteria</taxon>
        <taxon>Candidatus Babelota</taxon>
        <taxon>Candidatus Babeliae</taxon>
        <taxon>Candidatus Babeliales</taxon>
        <taxon>Candidatus Babeliaceae</taxon>
        <taxon>Candidatus Babela</taxon>
    </lineage>
</organism>
<dbReference type="KEGG" id="dpb:BABL1_gene_724"/>
<accession>V6DJF8</accession>
<sequence>MINNKKRKLFYKNPLIILLNSIFLFNNLNCMILNKSKSLLEQSAHYVAKNNIEFNENDIPIDLRTYINKLKEIYKRNLPNFLNKKFMDLISTNSIEEIKQSLELIDILTSNLPKNKVDLILEEISQRPKYDFNLSPTLIIILDILKIDNKLITLFRTKIEEIKTKALEELNLNQNNIKALVTLNKIYANIDKDHEKARYCLDQLNNIDYTTADLIEVKNNPIILFYKSNITTLFENNFDKTFEIFFEPMEFVDPITLQQQYQLRKLYIKKTLYLKNSINKYKDKIYKNPEDYSIICYIILAHAYYLIGDKIKEQEIIKSILEQARTTNNLVIFKIIYNYYISTMQSQYITDEIKIKFRDYNSIINQANASPVRQL</sequence>
<proteinExistence type="predicted"/>
<reference evidence="1 2" key="1">
    <citation type="journal article" date="2015" name="Biol. Direct">
        <title>Babela massiliensis, a representative of a widespread bacterial phylum with unusual adaptations to parasitism in amoebae.</title>
        <authorList>
            <person name="Pagnier I."/>
            <person name="Yutin N."/>
            <person name="Croce O."/>
            <person name="Makarova K.S."/>
            <person name="Wolf Y.I."/>
            <person name="Benamar S."/>
            <person name="Raoult D."/>
            <person name="Koonin E.V."/>
            <person name="La Scola B."/>
        </authorList>
    </citation>
    <scope>NUCLEOTIDE SEQUENCE [LARGE SCALE GENOMIC DNA]</scope>
    <source>
        <strain evidence="2">BABL1</strain>
    </source>
</reference>
<evidence type="ECO:0000313" key="2">
    <source>
        <dbReference type="Proteomes" id="UP000018769"/>
    </source>
</evidence>
<dbReference type="HOGENOM" id="CLU_737084_0_0_7"/>